<keyword evidence="2" id="KW-1185">Reference proteome</keyword>
<accession>A0A4Y7QNS4</accession>
<dbReference type="EMBL" id="ML170157">
    <property type="protein sequence ID" value="TDL28732.1"/>
    <property type="molecule type" value="Genomic_DNA"/>
</dbReference>
<dbReference type="Proteomes" id="UP000294933">
    <property type="component" value="Unassembled WGS sequence"/>
</dbReference>
<organism evidence="1 2">
    <name type="scientific">Rickenella mellea</name>
    <dbReference type="NCBI Taxonomy" id="50990"/>
    <lineage>
        <taxon>Eukaryota</taxon>
        <taxon>Fungi</taxon>
        <taxon>Dikarya</taxon>
        <taxon>Basidiomycota</taxon>
        <taxon>Agaricomycotina</taxon>
        <taxon>Agaricomycetes</taxon>
        <taxon>Hymenochaetales</taxon>
        <taxon>Rickenellaceae</taxon>
        <taxon>Rickenella</taxon>
    </lineage>
</organism>
<dbReference type="AlphaFoldDB" id="A0A4Y7QNS4"/>
<evidence type="ECO:0000313" key="1">
    <source>
        <dbReference type="EMBL" id="TDL28732.1"/>
    </source>
</evidence>
<sequence length="149" mass="16914">MVYIICAGSDRAKGGEQKNVRREGARKDFPHVLWARHNSSDGSARFLVPPSQLFCKLAHTYTLLVCFRLYTQDISAYPQIHRFDQEVVAGRLHGGIPGKCICEGRQDVSDFTPSWRLIALLQLSILRFGTWPCSMLLIIVCLTECFNLR</sequence>
<gene>
    <name evidence="1" type="ORF">BD410DRAFT_241212</name>
</gene>
<protein>
    <submittedName>
        <fullName evidence="1">Uncharacterized protein</fullName>
    </submittedName>
</protein>
<evidence type="ECO:0000313" key="2">
    <source>
        <dbReference type="Proteomes" id="UP000294933"/>
    </source>
</evidence>
<name>A0A4Y7QNS4_9AGAM</name>
<dbReference type="VEuPathDB" id="FungiDB:BD410DRAFT_241212"/>
<proteinExistence type="predicted"/>
<reference evidence="1 2" key="1">
    <citation type="submission" date="2018-06" db="EMBL/GenBank/DDBJ databases">
        <title>A transcriptomic atlas of mushroom development highlights an independent origin of complex multicellularity.</title>
        <authorList>
            <consortium name="DOE Joint Genome Institute"/>
            <person name="Krizsan K."/>
            <person name="Almasi E."/>
            <person name="Merenyi Z."/>
            <person name="Sahu N."/>
            <person name="Viragh M."/>
            <person name="Koszo T."/>
            <person name="Mondo S."/>
            <person name="Kiss B."/>
            <person name="Balint B."/>
            <person name="Kues U."/>
            <person name="Barry K."/>
            <person name="Hegedus J.C."/>
            <person name="Henrissat B."/>
            <person name="Johnson J."/>
            <person name="Lipzen A."/>
            <person name="Ohm R."/>
            <person name="Nagy I."/>
            <person name="Pangilinan J."/>
            <person name="Yan J."/>
            <person name="Xiong Y."/>
            <person name="Grigoriev I.V."/>
            <person name="Hibbett D.S."/>
            <person name="Nagy L.G."/>
        </authorList>
    </citation>
    <scope>NUCLEOTIDE SEQUENCE [LARGE SCALE GENOMIC DNA]</scope>
    <source>
        <strain evidence="1 2">SZMC22713</strain>
    </source>
</reference>